<evidence type="ECO:0000256" key="1">
    <source>
        <dbReference type="SAM" id="MobiDB-lite"/>
    </source>
</evidence>
<dbReference type="GeneID" id="63808956"/>
<evidence type="ECO:0000313" key="3">
    <source>
        <dbReference type="Proteomes" id="UP000193922"/>
    </source>
</evidence>
<keyword evidence="3" id="KW-1185">Reference proteome</keyword>
<organism evidence="2 3">
    <name type="scientific">Linderina pennispora</name>
    <dbReference type="NCBI Taxonomy" id="61395"/>
    <lineage>
        <taxon>Eukaryota</taxon>
        <taxon>Fungi</taxon>
        <taxon>Fungi incertae sedis</taxon>
        <taxon>Zoopagomycota</taxon>
        <taxon>Kickxellomycotina</taxon>
        <taxon>Kickxellomycetes</taxon>
        <taxon>Kickxellales</taxon>
        <taxon>Kickxellaceae</taxon>
        <taxon>Linderina</taxon>
    </lineage>
</organism>
<feature type="region of interest" description="Disordered" evidence="1">
    <location>
        <begin position="24"/>
        <end position="68"/>
    </location>
</feature>
<proteinExistence type="predicted"/>
<name>A0A1Y1VWJ1_9FUNG</name>
<evidence type="ECO:0000313" key="2">
    <source>
        <dbReference type="EMBL" id="ORX65659.1"/>
    </source>
</evidence>
<feature type="compositionally biased region" description="Basic and acidic residues" evidence="1">
    <location>
        <begin position="32"/>
        <end position="59"/>
    </location>
</feature>
<sequence length="144" mass="16580">MQIRIRILSHWQFMLAQALAKQSPRQAGRQAWEPDSRATRCKKNRDSSRHQAHSHEKKASSPTLPRPSSCRCACCRLQSCCSLLSLPFSFLDFLTHQHGYRRYQEPRHVACTRSPAKHDQDNYTVACSSRYCCSSCVRKPAFIP</sequence>
<reference evidence="2 3" key="1">
    <citation type="submission" date="2016-07" db="EMBL/GenBank/DDBJ databases">
        <title>Pervasive Adenine N6-methylation of Active Genes in Fungi.</title>
        <authorList>
            <consortium name="DOE Joint Genome Institute"/>
            <person name="Mondo S.J."/>
            <person name="Dannebaum R.O."/>
            <person name="Kuo R.C."/>
            <person name="Labutti K."/>
            <person name="Haridas S."/>
            <person name="Kuo A."/>
            <person name="Salamov A."/>
            <person name="Ahrendt S.R."/>
            <person name="Lipzen A."/>
            <person name="Sullivan W."/>
            <person name="Andreopoulos W.B."/>
            <person name="Clum A."/>
            <person name="Lindquist E."/>
            <person name="Daum C."/>
            <person name="Ramamoorthy G.K."/>
            <person name="Gryganskyi A."/>
            <person name="Culley D."/>
            <person name="Magnuson J.K."/>
            <person name="James T.Y."/>
            <person name="O'Malley M.A."/>
            <person name="Stajich J.E."/>
            <person name="Spatafora J.W."/>
            <person name="Visel A."/>
            <person name="Grigoriev I.V."/>
        </authorList>
    </citation>
    <scope>NUCLEOTIDE SEQUENCE [LARGE SCALE GENOMIC DNA]</scope>
    <source>
        <strain evidence="2 3">ATCC 12442</strain>
    </source>
</reference>
<dbReference type="Proteomes" id="UP000193922">
    <property type="component" value="Unassembled WGS sequence"/>
</dbReference>
<protein>
    <submittedName>
        <fullName evidence="2">Uncharacterized protein</fullName>
    </submittedName>
</protein>
<gene>
    <name evidence="2" type="ORF">DL89DRAFT_97838</name>
</gene>
<dbReference type="EMBL" id="MCFD01000023">
    <property type="protein sequence ID" value="ORX65659.1"/>
    <property type="molecule type" value="Genomic_DNA"/>
</dbReference>
<dbReference type="RefSeq" id="XP_040739770.1">
    <property type="nucleotide sequence ID" value="XM_040892308.1"/>
</dbReference>
<comment type="caution">
    <text evidence="2">The sequence shown here is derived from an EMBL/GenBank/DDBJ whole genome shotgun (WGS) entry which is preliminary data.</text>
</comment>
<accession>A0A1Y1VWJ1</accession>
<dbReference type="AlphaFoldDB" id="A0A1Y1VWJ1"/>